<keyword evidence="2" id="KW-1185">Reference proteome</keyword>
<accession>A0A397TJ98</accession>
<dbReference type="InterPro" id="IPR032675">
    <property type="entry name" value="LRR_dom_sf"/>
</dbReference>
<dbReference type="Gene3D" id="3.80.10.10">
    <property type="entry name" value="Ribonuclease Inhibitor"/>
    <property type="match status" value="1"/>
</dbReference>
<protein>
    <recommendedName>
        <fullName evidence="3">F-box domain-containing protein</fullName>
    </recommendedName>
</protein>
<evidence type="ECO:0008006" key="3">
    <source>
        <dbReference type="Google" id="ProtNLM"/>
    </source>
</evidence>
<proteinExistence type="predicted"/>
<evidence type="ECO:0000313" key="1">
    <source>
        <dbReference type="EMBL" id="RIA95081.1"/>
    </source>
</evidence>
<name>A0A397TJ98_9GLOM</name>
<dbReference type="Proteomes" id="UP000265703">
    <property type="component" value="Unassembled WGS sequence"/>
</dbReference>
<reference evidence="1 2" key="1">
    <citation type="submission" date="2018-06" db="EMBL/GenBank/DDBJ databases">
        <title>Comparative genomics reveals the genomic features of Rhizophagus irregularis, R. cerebriforme, R. diaphanum and Gigaspora rosea, and their symbiotic lifestyle signature.</title>
        <authorList>
            <person name="Morin E."/>
            <person name="San Clemente H."/>
            <person name="Chen E.C.H."/>
            <person name="De La Providencia I."/>
            <person name="Hainaut M."/>
            <person name="Kuo A."/>
            <person name="Kohler A."/>
            <person name="Murat C."/>
            <person name="Tang N."/>
            <person name="Roy S."/>
            <person name="Loubradou J."/>
            <person name="Henrissat B."/>
            <person name="Grigoriev I.V."/>
            <person name="Corradi N."/>
            <person name="Roux C."/>
            <person name="Martin F.M."/>
        </authorList>
    </citation>
    <scope>NUCLEOTIDE SEQUENCE [LARGE SCALE GENOMIC DNA]</scope>
    <source>
        <strain evidence="1 2">DAOM 227022</strain>
    </source>
</reference>
<evidence type="ECO:0000313" key="2">
    <source>
        <dbReference type="Proteomes" id="UP000265703"/>
    </source>
</evidence>
<dbReference type="AlphaFoldDB" id="A0A397TJ98"/>
<gene>
    <name evidence="1" type="ORF">C1645_873033</name>
</gene>
<sequence length="307" mass="36538">MSKLIPDILILIIEELDNEYKTLFNCLLVNNLWIIKDYYKIKLLKNQEAIIEKEFYDLIYDNCSTIKCLDPSNRIYKENVIANLIRLKDHLTNIVEFKYTQFINEKIFYILAENCFNIKKLKGGSNLMYNLDKFYKENGRALINHVNTLKYLNVSTRICIPFTSTLYSFANLETLKVKELIELIQNTGGYLKIIEIYRLKFNFINEYMIQIIRAVHKYCPQLEYFYFPFVESINNTLEDLLINSNHLKTIVINNFYVIILNGDVLLKILSKSVSKKLQHIKINGYWEFSVNALEEFLNNWKENIYFI</sequence>
<organism evidence="1 2">
    <name type="scientific">Glomus cerebriforme</name>
    <dbReference type="NCBI Taxonomy" id="658196"/>
    <lineage>
        <taxon>Eukaryota</taxon>
        <taxon>Fungi</taxon>
        <taxon>Fungi incertae sedis</taxon>
        <taxon>Mucoromycota</taxon>
        <taxon>Glomeromycotina</taxon>
        <taxon>Glomeromycetes</taxon>
        <taxon>Glomerales</taxon>
        <taxon>Glomeraceae</taxon>
        <taxon>Glomus</taxon>
    </lineage>
</organism>
<dbReference type="EMBL" id="QKYT01000068">
    <property type="protein sequence ID" value="RIA95081.1"/>
    <property type="molecule type" value="Genomic_DNA"/>
</dbReference>
<comment type="caution">
    <text evidence="1">The sequence shown here is derived from an EMBL/GenBank/DDBJ whole genome shotgun (WGS) entry which is preliminary data.</text>
</comment>